<gene>
    <name evidence="1" type="ORF">DN53_11070</name>
</gene>
<dbReference type="PANTHER" id="PTHR36529">
    <property type="entry name" value="SLL1095 PROTEIN"/>
    <property type="match status" value="1"/>
</dbReference>
<evidence type="ECO:0008006" key="3">
    <source>
        <dbReference type="Google" id="ProtNLM"/>
    </source>
</evidence>
<organism evidence="1 2">
    <name type="scientific">Flagellimonas olearia</name>
    <dbReference type="NCBI Taxonomy" id="552546"/>
    <lineage>
        <taxon>Bacteria</taxon>
        <taxon>Pseudomonadati</taxon>
        <taxon>Bacteroidota</taxon>
        <taxon>Flavobacteriia</taxon>
        <taxon>Flavobacteriales</taxon>
        <taxon>Flavobacteriaceae</taxon>
        <taxon>Flagellimonas</taxon>
    </lineage>
</organism>
<proteinExistence type="predicted"/>
<keyword evidence="2" id="KW-1185">Reference proteome</keyword>
<dbReference type="SUPFAM" id="SSF53448">
    <property type="entry name" value="Nucleotide-diphospho-sugar transferases"/>
    <property type="match status" value="1"/>
</dbReference>
<evidence type="ECO:0000313" key="1">
    <source>
        <dbReference type="EMBL" id="RYC52409.1"/>
    </source>
</evidence>
<accession>A0A444VNX1</accession>
<evidence type="ECO:0000313" key="2">
    <source>
        <dbReference type="Proteomes" id="UP000290261"/>
    </source>
</evidence>
<dbReference type="Gene3D" id="3.90.550.10">
    <property type="entry name" value="Spore Coat Polysaccharide Biosynthesis Protein SpsA, Chain A"/>
    <property type="match status" value="1"/>
</dbReference>
<dbReference type="InterPro" id="IPR018641">
    <property type="entry name" value="Trfase_1_rSAM/seldom-assoc"/>
</dbReference>
<dbReference type="EMBL" id="JJMP01000003">
    <property type="protein sequence ID" value="RYC52409.1"/>
    <property type="molecule type" value="Genomic_DNA"/>
</dbReference>
<dbReference type="AlphaFoldDB" id="A0A444VNX1"/>
<sequence>MVDLSLRPIQNTAILVFANSAKKDGSVKKISGNTLLFEALTAQTLGIVKASGLPYYHLTEKEQHGNTFGERFTHSLQSVFDKGYAHVIAIGNDSPQLKTQHLLEASRLLQQGKSVLGPSMDGGFYLIGFHRSQFNPEQFQALPWQSPSLLKKTQTYFASKGEPAALLNVLIDVDSKRDIKRLFNFTKTLAKRWLALFSIIFHKKMAIDNIHKKVFKTNFLDIPFNKGSPFFPFPTPVVQV</sequence>
<dbReference type="Proteomes" id="UP000290261">
    <property type="component" value="Unassembled WGS sequence"/>
</dbReference>
<reference evidence="1 2" key="1">
    <citation type="submission" date="2014-04" db="EMBL/GenBank/DDBJ databases">
        <title>Whole genome of Muricauda olearia.</title>
        <authorList>
            <person name="Zhang X.-H."/>
            <person name="Tang K."/>
        </authorList>
    </citation>
    <scope>NUCLEOTIDE SEQUENCE [LARGE SCALE GENOMIC DNA]</scope>
    <source>
        <strain evidence="1 2">Th120</strain>
    </source>
</reference>
<dbReference type="Pfam" id="PF09837">
    <property type="entry name" value="DUF2064"/>
    <property type="match status" value="1"/>
</dbReference>
<dbReference type="PANTHER" id="PTHR36529:SF1">
    <property type="entry name" value="GLYCOSYLTRANSFERASE"/>
    <property type="match status" value="1"/>
</dbReference>
<name>A0A444VNX1_9FLAO</name>
<dbReference type="InterPro" id="IPR029044">
    <property type="entry name" value="Nucleotide-diphossugar_trans"/>
</dbReference>
<protein>
    <recommendedName>
        <fullName evidence="3">DUF2064 domain-containing protein</fullName>
    </recommendedName>
</protein>
<comment type="caution">
    <text evidence="1">The sequence shown here is derived from an EMBL/GenBank/DDBJ whole genome shotgun (WGS) entry which is preliminary data.</text>
</comment>